<name>A0A917GND5_9BACL</name>
<dbReference type="InterPro" id="IPR043128">
    <property type="entry name" value="Rev_trsase/Diguanyl_cyclase"/>
</dbReference>
<feature type="domain" description="GGDEF" evidence="1">
    <location>
        <begin position="307"/>
        <end position="456"/>
    </location>
</feature>
<sequence>MGDIGSGLFNRQMIRAIARMREQGGLLGVLTLQYAKKDKQAEAEVQRWAKEQKRLFWQQQLGESQLLLFCGKPKGDPIDKLMSQAMEELRSRLGEKLRRSESAVLPSGSTGGEIEAALFAVLRETAAGQRAGQSGMAMGTGSELAHTIGQLAAPFPVFPSRMKVSEVAHYFELNPKAQGAVIADAGIPKGLLMKEKLHQLLAGQFGQPLYWTRPVEKIMNGSPLMVDEHTPIEQVSYLAMGRDYAQLYDVVIVTSRGELLGAVSIRAILEGITALRTKAAREANPLTGLPGNAGIQQELRRRIEGNESFAVIYADLDYFKWFNDCYGFGQGDELIRFLAELLRQEKERSSWPDDFIGHIGGDDFILVTDAGSGERLCERLIERFDLGVKSFYGDAGVHAVEDRHGNVVDQEGVTLSLSLMISHHPASLTPDLISRHSARLKKRAKAHRGSIYVKETLTIPQHREERN</sequence>
<evidence type="ECO:0000313" key="3">
    <source>
        <dbReference type="Proteomes" id="UP000600247"/>
    </source>
</evidence>
<dbReference type="Pfam" id="PF00990">
    <property type="entry name" value="GGDEF"/>
    <property type="match status" value="1"/>
</dbReference>
<accession>A0A917GND5</accession>
<dbReference type="InterPro" id="IPR046342">
    <property type="entry name" value="CBS_dom_sf"/>
</dbReference>
<dbReference type="PANTHER" id="PTHR45138:SF25">
    <property type="entry name" value="GGDEF DOMAIN PROTEIN"/>
    <property type="match status" value="1"/>
</dbReference>
<comment type="caution">
    <text evidence="2">The sequence shown here is derived from an EMBL/GenBank/DDBJ whole genome shotgun (WGS) entry which is preliminary data.</text>
</comment>
<dbReference type="CDD" id="cd01949">
    <property type="entry name" value="GGDEF"/>
    <property type="match status" value="1"/>
</dbReference>
<dbReference type="GO" id="GO:0005886">
    <property type="term" value="C:plasma membrane"/>
    <property type="evidence" value="ECO:0007669"/>
    <property type="project" value="TreeGrafter"/>
</dbReference>
<dbReference type="Proteomes" id="UP000600247">
    <property type="component" value="Unassembled WGS sequence"/>
</dbReference>
<reference evidence="2 3" key="1">
    <citation type="journal article" date="2014" name="Int. J. Syst. Evol. Microbiol.">
        <title>Complete genome sequence of Corynebacterium casei LMG S-19264T (=DSM 44701T), isolated from a smear-ripened cheese.</title>
        <authorList>
            <consortium name="US DOE Joint Genome Institute (JGI-PGF)"/>
            <person name="Walter F."/>
            <person name="Albersmeier A."/>
            <person name="Kalinowski J."/>
            <person name="Ruckert C."/>
        </authorList>
    </citation>
    <scope>NUCLEOTIDE SEQUENCE [LARGE SCALE GENOMIC DNA]</scope>
    <source>
        <strain evidence="2 3">CGMCC 1.15286</strain>
    </source>
</reference>
<dbReference type="SMART" id="SM00267">
    <property type="entry name" value="GGDEF"/>
    <property type="match status" value="1"/>
</dbReference>
<dbReference type="GO" id="GO:1902201">
    <property type="term" value="P:negative regulation of bacterial-type flagellum-dependent cell motility"/>
    <property type="evidence" value="ECO:0007669"/>
    <property type="project" value="TreeGrafter"/>
</dbReference>
<dbReference type="Pfam" id="PF00571">
    <property type="entry name" value="CBS"/>
    <property type="match status" value="1"/>
</dbReference>
<proteinExistence type="predicted"/>
<dbReference type="InterPro" id="IPR000160">
    <property type="entry name" value="GGDEF_dom"/>
</dbReference>
<keyword evidence="3" id="KW-1185">Reference proteome</keyword>
<dbReference type="InterPro" id="IPR000644">
    <property type="entry name" value="CBS_dom"/>
</dbReference>
<dbReference type="RefSeq" id="WP_188887044.1">
    <property type="nucleotide sequence ID" value="NZ_BMHY01000001.1"/>
</dbReference>
<dbReference type="SUPFAM" id="SSF54631">
    <property type="entry name" value="CBS-domain pair"/>
    <property type="match status" value="1"/>
</dbReference>
<protein>
    <recommendedName>
        <fullName evidence="1">GGDEF domain-containing protein</fullName>
    </recommendedName>
</protein>
<organism evidence="2 3">
    <name type="scientific">Paenibacillus radicis</name>
    <name type="common">ex Gao et al. 2016</name>
    <dbReference type="NCBI Taxonomy" id="1737354"/>
    <lineage>
        <taxon>Bacteria</taxon>
        <taxon>Bacillati</taxon>
        <taxon>Bacillota</taxon>
        <taxon>Bacilli</taxon>
        <taxon>Bacillales</taxon>
        <taxon>Paenibacillaceae</taxon>
        <taxon>Paenibacillus</taxon>
    </lineage>
</organism>
<evidence type="ECO:0000259" key="1">
    <source>
        <dbReference type="PROSITE" id="PS50887"/>
    </source>
</evidence>
<dbReference type="InterPro" id="IPR029787">
    <property type="entry name" value="Nucleotide_cyclase"/>
</dbReference>
<dbReference type="SUPFAM" id="SSF55073">
    <property type="entry name" value="Nucleotide cyclase"/>
    <property type="match status" value="1"/>
</dbReference>
<dbReference type="PROSITE" id="PS50887">
    <property type="entry name" value="GGDEF"/>
    <property type="match status" value="1"/>
</dbReference>
<dbReference type="AlphaFoldDB" id="A0A917GND5"/>
<dbReference type="NCBIfam" id="TIGR00254">
    <property type="entry name" value="GGDEF"/>
    <property type="match status" value="1"/>
</dbReference>
<dbReference type="InterPro" id="IPR050469">
    <property type="entry name" value="Diguanylate_Cyclase"/>
</dbReference>
<dbReference type="GO" id="GO:0052621">
    <property type="term" value="F:diguanylate cyclase activity"/>
    <property type="evidence" value="ECO:0007669"/>
    <property type="project" value="TreeGrafter"/>
</dbReference>
<dbReference type="Gene3D" id="3.30.70.270">
    <property type="match status" value="1"/>
</dbReference>
<dbReference type="GO" id="GO:0043709">
    <property type="term" value="P:cell adhesion involved in single-species biofilm formation"/>
    <property type="evidence" value="ECO:0007669"/>
    <property type="project" value="TreeGrafter"/>
</dbReference>
<dbReference type="EMBL" id="BMHY01000001">
    <property type="protein sequence ID" value="GGG52549.1"/>
    <property type="molecule type" value="Genomic_DNA"/>
</dbReference>
<evidence type="ECO:0000313" key="2">
    <source>
        <dbReference type="EMBL" id="GGG52549.1"/>
    </source>
</evidence>
<gene>
    <name evidence="2" type="ORF">GCM10010918_01560</name>
</gene>
<dbReference type="PANTHER" id="PTHR45138">
    <property type="entry name" value="REGULATORY COMPONENTS OF SENSORY TRANSDUCTION SYSTEM"/>
    <property type="match status" value="1"/>
</dbReference>